<dbReference type="Gene3D" id="3.30.390.60">
    <property type="entry name" value="Heat-inducible transcription repressor hrca homolog, domain 3"/>
    <property type="match status" value="1"/>
</dbReference>
<evidence type="ECO:0000313" key="8">
    <source>
        <dbReference type="Proteomes" id="UP000297454"/>
    </source>
</evidence>
<keyword evidence="8" id="KW-1185">Reference proteome</keyword>
<reference evidence="7 8" key="1">
    <citation type="submission" date="2019-01" db="EMBL/GenBank/DDBJ databases">
        <title>Draft Genome Sequences of Helcococcus ovis Strains Isolated from the Uterus and Vagina of Dairy Cows with Metritis.</title>
        <authorList>
            <person name="Cunha F."/>
            <person name="Jeon S.J."/>
            <person name="Kutzer P."/>
            <person name="Galvao K.N."/>
        </authorList>
    </citation>
    <scope>NUCLEOTIDE SEQUENCE [LARGE SCALE GENOMIC DNA]</scope>
    <source>
        <strain evidence="7 8">KG-37</strain>
    </source>
</reference>
<comment type="function">
    <text evidence="5">Negative regulator of class I heat shock genes (grpE-dnaK-dnaJ and groELS operons). Prevents heat-shock induction of these operons.</text>
</comment>
<keyword evidence="3 5" id="KW-0346">Stress response</keyword>
<dbReference type="InterPro" id="IPR021153">
    <property type="entry name" value="HrcA_C"/>
</dbReference>
<dbReference type="GO" id="GO:0045892">
    <property type="term" value="P:negative regulation of DNA-templated transcription"/>
    <property type="evidence" value="ECO:0007669"/>
    <property type="project" value="UniProtKB-UniRule"/>
</dbReference>
<name>A0A4R9C1K2_9FIRM</name>
<accession>A0A4R9C1K2</accession>
<dbReference type="InterPro" id="IPR002571">
    <property type="entry name" value="HrcA"/>
</dbReference>
<dbReference type="InterPro" id="IPR029016">
    <property type="entry name" value="GAF-like_dom_sf"/>
</dbReference>
<keyword evidence="1 5" id="KW-0678">Repressor</keyword>
<evidence type="ECO:0000313" key="7">
    <source>
        <dbReference type="EMBL" id="TFF65872.1"/>
    </source>
</evidence>
<comment type="similarity">
    <text evidence="5">Belongs to the HrcA family.</text>
</comment>
<keyword evidence="2 5" id="KW-0805">Transcription regulation</keyword>
<protein>
    <recommendedName>
        <fullName evidence="5">Heat-inducible transcription repressor HrcA</fullName>
    </recommendedName>
</protein>
<organism evidence="7 8">
    <name type="scientific">Helcococcus ovis</name>
    <dbReference type="NCBI Taxonomy" id="72026"/>
    <lineage>
        <taxon>Bacteria</taxon>
        <taxon>Bacillati</taxon>
        <taxon>Bacillota</taxon>
        <taxon>Tissierellia</taxon>
        <taxon>Tissierellales</taxon>
        <taxon>Peptoniphilaceae</taxon>
        <taxon>Helcococcus</taxon>
    </lineage>
</organism>
<evidence type="ECO:0000256" key="1">
    <source>
        <dbReference type="ARBA" id="ARBA00022491"/>
    </source>
</evidence>
<sequence>MDDRKIKILNSIIKSYIDSKEPVGSRLLSKDSNIGVSAATIRNEMSDLEELGYLEKLHTSSGRIPSNSGYRLYVDALLSDEIPFELGPRQIFDMSNMKDSSEFDNVIRNATKMLSAITNYTALAMLPEMSKIYLKYINVVFLGPKDLVIIYIYNSKEVISDSIRLKSPVDKNTIDLINSLLTSTLLDLNHKNMIEALHSQVYEVLRERHSVLNEIIPVIEKTTFENSQARMIYEGLGNLFVYNNDLIENNQNLLNFIKEDNPLLEVLSDNMDTDLQVYIGDELGIKEFEKFSVITITFRNSDGIKGKLGVLGPNSMKYDKVIADLVLVSKYINGYIERR</sequence>
<dbReference type="AlphaFoldDB" id="A0A4R9C1K2"/>
<evidence type="ECO:0000259" key="6">
    <source>
        <dbReference type="Pfam" id="PF01628"/>
    </source>
</evidence>
<dbReference type="PANTHER" id="PTHR34824:SF1">
    <property type="entry name" value="HEAT-INDUCIBLE TRANSCRIPTION REPRESSOR HRCA"/>
    <property type="match status" value="1"/>
</dbReference>
<dbReference type="Gene3D" id="1.10.10.10">
    <property type="entry name" value="Winged helix-like DNA-binding domain superfamily/Winged helix DNA-binding domain"/>
    <property type="match status" value="1"/>
</dbReference>
<dbReference type="Pfam" id="PF01628">
    <property type="entry name" value="HrcA"/>
    <property type="match status" value="1"/>
</dbReference>
<evidence type="ECO:0000256" key="5">
    <source>
        <dbReference type="HAMAP-Rule" id="MF_00081"/>
    </source>
</evidence>
<gene>
    <name evidence="5 7" type="primary">hrcA</name>
    <name evidence="7" type="ORF">EQF91_05085</name>
</gene>
<comment type="caution">
    <text evidence="7">The sequence shown here is derived from an EMBL/GenBank/DDBJ whole genome shotgun (WGS) entry which is preliminary data.</text>
</comment>
<dbReference type="PANTHER" id="PTHR34824">
    <property type="entry name" value="HEAT-INDUCIBLE TRANSCRIPTION REPRESSOR HRCA"/>
    <property type="match status" value="1"/>
</dbReference>
<dbReference type="NCBIfam" id="TIGR00331">
    <property type="entry name" value="hrcA"/>
    <property type="match status" value="1"/>
</dbReference>
<evidence type="ECO:0000256" key="2">
    <source>
        <dbReference type="ARBA" id="ARBA00023015"/>
    </source>
</evidence>
<dbReference type="Proteomes" id="UP000297454">
    <property type="component" value="Unassembled WGS sequence"/>
</dbReference>
<dbReference type="SUPFAM" id="SSF46785">
    <property type="entry name" value="Winged helix' DNA-binding domain"/>
    <property type="match status" value="1"/>
</dbReference>
<dbReference type="HAMAP" id="MF_00081">
    <property type="entry name" value="HrcA"/>
    <property type="match status" value="1"/>
</dbReference>
<dbReference type="InterPro" id="IPR023120">
    <property type="entry name" value="WHTH_transcript_rep_HrcA_IDD"/>
</dbReference>
<dbReference type="GO" id="GO:0003677">
    <property type="term" value="F:DNA binding"/>
    <property type="evidence" value="ECO:0007669"/>
    <property type="project" value="InterPro"/>
</dbReference>
<feature type="domain" description="Heat-inducible transcription repressor HrcA C-terminal" evidence="6">
    <location>
        <begin position="104"/>
        <end position="322"/>
    </location>
</feature>
<dbReference type="Gene3D" id="3.30.450.40">
    <property type="match status" value="1"/>
</dbReference>
<keyword evidence="4 5" id="KW-0804">Transcription</keyword>
<dbReference type="SUPFAM" id="SSF55781">
    <property type="entry name" value="GAF domain-like"/>
    <property type="match status" value="1"/>
</dbReference>
<dbReference type="RefSeq" id="WP_134744229.1">
    <property type="nucleotide sequence ID" value="NZ_CP119762.1"/>
</dbReference>
<dbReference type="InterPro" id="IPR036390">
    <property type="entry name" value="WH_DNA-bd_sf"/>
</dbReference>
<evidence type="ECO:0000256" key="4">
    <source>
        <dbReference type="ARBA" id="ARBA00023163"/>
    </source>
</evidence>
<proteinExistence type="inferred from homology"/>
<dbReference type="PIRSF" id="PIRSF005485">
    <property type="entry name" value="HrcA"/>
    <property type="match status" value="1"/>
</dbReference>
<dbReference type="InterPro" id="IPR036388">
    <property type="entry name" value="WH-like_DNA-bd_sf"/>
</dbReference>
<evidence type="ECO:0000256" key="3">
    <source>
        <dbReference type="ARBA" id="ARBA00023016"/>
    </source>
</evidence>
<dbReference type="EMBL" id="SCFR01000015">
    <property type="protein sequence ID" value="TFF65872.1"/>
    <property type="molecule type" value="Genomic_DNA"/>
</dbReference>